<dbReference type="OrthoDB" id="5286008at2759"/>
<dbReference type="InterPro" id="IPR036812">
    <property type="entry name" value="NAD(P)_OxRdtase_dom_sf"/>
</dbReference>
<dbReference type="Pfam" id="PF00248">
    <property type="entry name" value="Aldo_ket_red"/>
    <property type="match status" value="1"/>
</dbReference>
<proteinExistence type="predicted"/>
<evidence type="ECO:0000259" key="2">
    <source>
        <dbReference type="Pfam" id="PF00248"/>
    </source>
</evidence>
<feature type="domain" description="NADP-dependent oxidoreductase" evidence="2">
    <location>
        <begin position="16"/>
        <end position="277"/>
    </location>
</feature>
<dbReference type="Proteomes" id="UP000095023">
    <property type="component" value="Unassembled WGS sequence"/>
</dbReference>
<evidence type="ECO:0000256" key="1">
    <source>
        <dbReference type="ARBA" id="ARBA00023002"/>
    </source>
</evidence>
<dbReference type="CDD" id="cd19164">
    <property type="entry name" value="AKR_ARA2"/>
    <property type="match status" value="1"/>
</dbReference>
<dbReference type="EMBL" id="KV453843">
    <property type="protein sequence ID" value="ODV88823.1"/>
    <property type="molecule type" value="Genomic_DNA"/>
</dbReference>
<dbReference type="Gene3D" id="3.20.20.100">
    <property type="entry name" value="NADP-dependent oxidoreductase domain"/>
    <property type="match status" value="1"/>
</dbReference>
<evidence type="ECO:0000313" key="4">
    <source>
        <dbReference type="Proteomes" id="UP000095023"/>
    </source>
</evidence>
<dbReference type="GO" id="GO:0045290">
    <property type="term" value="F:D-arabinose 1-dehydrogenase [NAD(P)+] activity"/>
    <property type="evidence" value="ECO:0007669"/>
    <property type="project" value="EnsemblFungi"/>
</dbReference>
<dbReference type="PRINTS" id="PR00069">
    <property type="entry name" value="ALDKETRDTASE"/>
</dbReference>
<keyword evidence="1" id="KW-0560">Oxidoreductase</keyword>
<accession>A0A1E4TAV0</accession>
<dbReference type="PANTHER" id="PTHR42686:SF1">
    <property type="entry name" value="GH17980P-RELATED"/>
    <property type="match status" value="1"/>
</dbReference>
<organism evidence="3 4">
    <name type="scientific">Tortispora caseinolytica NRRL Y-17796</name>
    <dbReference type="NCBI Taxonomy" id="767744"/>
    <lineage>
        <taxon>Eukaryota</taxon>
        <taxon>Fungi</taxon>
        <taxon>Dikarya</taxon>
        <taxon>Ascomycota</taxon>
        <taxon>Saccharomycotina</taxon>
        <taxon>Trigonopsidomycetes</taxon>
        <taxon>Trigonopsidales</taxon>
        <taxon>Trigonopsidaceae</taxon>
        <taxon>Tortispora</taxon>
    </lineage>
</organism>
<name>A0A1E4TAV0_9ASCO</name>
<dbReference type="GO" id="GO:0005829">
    <property type="term" value="C:cytosol"/>
    <property type="evidence" value="ECO:0007669"/>
    <property type="project" value="TreeGrafter"/>
</dbReference>
<gene>
    <name evidence="3" type="ORF">CANCADRAFT_148385</name>
</gene>
<dbReference type="SUPFAM" id="SSF51430">
    <property type="entry name" value="NAD(P)-linked oxidoreductase"/>
    <property type="match status" value="1"/>
</dbReference>
<evidence type="ECO:0000313" key="3">
    <source>
        <dbReference type="EMBL" id="ODV88823.1"/>
    </source>
</evidence>
<dbReference type="PANTHER" id="PTHR42686">
    <property type="entry name" value="GH17980P-RELATED"/>
    <property type="match status" value="1"/>
</dbReference>
<dbReference type="AlphaFoldDB" id="A0A1E4TAV0"/>
<dbReference type="GO" id="GO:0070485">
    <property type="term" value="P:dehydro-D-arabinono-1,4-lactone biosynthetic process"/>
    <property type="evidence" value="ECO:0007669"/>
    <property type="project" value="EnsemblFungi"/>
</dbReference>
<keyword evidence="4" id="KW-1185">Reference proteome</keyword>
<dbReference type="InterPro" id="IPR020471">
    <property type="entry name" value="AKR"/>
</dbReference>
<dbReference type="InterPro" id="IPR044480">
    <property type="entry name" value="Ara2-like"/>
</dbReference>
<reference evidence="4" key="1">
    <citation type="submission" date="2016-02" db="EMBL/GenBank/DDBJ databases">
        <title>Comparative genomics of biotechnologically important yeasts.</title>
        <authorList>
            <consortium name="DOE Joint Genome Institute"/>
            <person name="Riley R."/>
            <person name="Haridas S."/>
            <person name="Wolfe K.H."/>
            <person name="Lopes M.R."/>
            <person name="Hittinger C.T."/>
            <person name="Goker M."/>
            <person name="Salamov A."/>
            <person name="Wisecaver J."/>
            <person name="Long T.M."/>
            <person name="Aerts A.L."/>
            <person name="Barry K."/>
            <person name="Choi C."/>
            <person name="Clum A."/>
            <person name="Coughlan A.Y."/>
            <person name="Deshpande S."/>
            <person name="Douglass A.P."/>
            <person name="Hanson S.J."/>
            <person name="Klenk H.-P."/>
            <person name="Labutti K."/>
            <person name="Lapidus A."/>
            <person name="Lindquist E."/>
            <person name="Lipzen A."/>
            <person name="Meier-Kolthoff J.P."/>
            <person name="Ohm R.A."/>
            <person name="Otillar R.P."/>
            <person name="Pangilinan J."/>
            <person name="Peng Y."/>
            <person name="Rokas A."/>
            <person name="Rosa C.A."/>
            <person name="Scheuner C."/>
            <person name="Sibirny A.A."/>
            <person name="Slot J.C."/>
            <person name="Stielow J.B."/>
            <person name="Sun H."/>
            <person name="Kurtzman C.P."/>
            <person name="Blackwell M."/>
            <person name="Jeffries T.W."/>
            <person name="Grigoriev I.V."/>
        </authorList>
    </citation>
    <scope>NUCLEOTIDE SEQUENCE [LARGE SCALE GENOMIC DNA]</scope>
    <source>
        <strain evidence="4">NRRL Y-17796</strain>
    </source>
</reference>
<protein>
    <recommendedName>
        <fullName evidence="2">NADP-dependent oxidoreductase domain-containing protein</fullName>
    </recommendedName>
</protein>
<sequence length="322" mass="35481">MVQQEVSVSKKDIPRLFIGGAVFNFQYTQHPEQVPVADLLQIAYDRGIRGIDTSEYYGPSEVLIGKALKKLNLPRNDLYIATKTGRIAIDQFDYSPEHIEMSVYRSLERLGIDYLDQVLAHDVEFAPREDVLVGIGRLFELKDKGLVHRVGVSGYPLDVLLDIAVRARKMYGRPLDVILSYCHYCLHNTTLLARVEEFKAAGVDVVINASLLSMGLLRNAPPPEFHPASADLKAAVAAAASEIKQKYNINLGDLALRFALKTWQGPSIIGCLSSEEVTVAAESAGSAPGTSSPELSDTDKECIDLFRSRLGDLYNTDWPSGL</sequence>
<dbReference type="InterPro" id="IPR023210">
    <property type="entry name" value="NADP_OxRdtase_dom"/>
</dbReference>